<name>A0ABV9L4D2_9BACT</name>
<dbReference type="EMBL" id="JBHSGN010000234">
    <property type="protein sequence ID" value="MFC4677225.1"/>
    <property type="molecule type" value="Genomic_DNA"/>
</dbReference>
<evidence type="ECO:0000313" key="2">
    <source>
        <dbReference type="Proteomes" id="UP001596023"/>
    </source>
</evidence>
<accession>A0ABV9L4D2</accession>
<proteinExistence type="predicted"/>
<reference evidence="2" key="1">
    <citation type="journal article" date="2019" name="Int. J. Syst. Evol. Microbiol.">
        <title>The Global Catalogue of Microorganisms (GCM) 10K type strain sequencing project: providing services to taxonomists for standard genome sequencing and annotation.</title>
        <authorList>
            <consortium name="The Broad Institute Genomics Platform"/>
            <consortium name="The Broad Institute Genome Sequencing Center for Infectious Disease"/>
            <person name="Wu L."/>
            <person name="Ma J."/>
        </authorList>
    </citation>
    <scope>NUCLEOTIDE SEQUENCE [LARGE SCALE GENOMIC DNA]</scope>
    <source>
        <strain evidence="2">CCUG 66188</strain>
    </source>
</reference>
<sequence length="131" mass="15027">MFTKYRLGFSTKFAGQPAPEAFYLISVKFVKADKRFVFDRIVIGLGKVRQSYCYIKTAFTGLTTGQNLLHIPLWIRLPTTRHGPGKTTYFQCDTILHKLCDTTGVRDGFINLSPDFWGWRLAGIVSDPFYY</sequence>
<gene>
    <name evidence="1" type="ORF">ACFO6W_26450</name>
</gene>
<protein>
    <submittedName>
        <fullName evidence="1">Uncharacterized protein</fullName>
    </submittedName>
</protein>
<evidence type="ECO:0000313" key="1">
    <source>
        <dbReference type="EMBL" id="MFC4677225.1"/>
    </source>
</evidence>
<dbReference type="RefSeq" id="WP_380002186.1">
    <property type="nucleotide sequence ID" value="NZ_JBHSGN010000234.1"/>
</dbReference>
<comment type="caution">
    <text evidence="1">The sequence shown here is derived from an EMBL/GenBank/DDBJ whole genome shotgun (WGS) entry which is preliminary data.</text>
</comment>
<organism evidence="1 2">
    <name type="scientific">Dysgonomonas termitidis</name>
    <dbReference type="NCBI Taxonomy" id="1516126"/>
    <lineage>
        <taxon>Bacteria</taxon>
        <taxon>Pseudomonadati</taxon>
        <taxon>Bacteroidota</taxon>
        <taxon>Bacteroidia</taxon>
        <taxon>Bacteroidales</taxon>
        <taxon>Dysgonomonadaceae</taxon>
        <taxon>Dysgonomonas</taxon>
    </lineage>
</organism>
<dbReference type="Proteomes" id="UP001596023">
    <property type="component" value="Unassembled WGS sequence"/>
</dbReference>
<keyword evidence="2" id="KW-1185">Reference proteome</keyword>